<accession>A0ABX0G745</accession>
<name>A0ABX0G745_9RHOB</name>
<dbReference type="EMBL" id="JAANHS010000005">
    <property type="protein sequence ID" value="NHB76693.1"/>
    <property type="molecule type" value="Genomic_DNA"/>
</dbReference>
<evidence type="ECO:0008006" key="4">
    <source>
        <dbReference type="Google" id="ProtNLM"/>
    </source>
</evidence>
<keyword evidence="1" id="KW-0732">Signal</keyword>
<protein>
    <recommendedName>
        <fullName evidence="4">General secretion pathway protein N</fullName>
    </recommendedName>
</protein>
<reference evidence="2 3" key="1">
    <citation type="journal article" date="2022" name="Microorganisms">
        <title>Genome Sequence and Characterization of a Xanthorhodopsin-Containing, Aerobic Anoxygenic Phototrophic Rhodobacter Species, Isolated from Mesophilic Conditions at Yellowstone National Park.</title>
        <authorList>
            <person name="Kyndt J.A."/>
            <person name="Robertson S."/>
            <person name="Shoffstall I.B."/>
            <person name="Ramaley R.F."/>
            <person name="Meyer T.E."/>
        </authorList>
    </citation>
    <scope>NUCLEOTIDE SEQUENCE [LARGE SCALE GENOMIC DNA]</scope>
    <source>
        <strain evidence="2 3">M37P</strain>
    </source>
</reference>
<keyword evidence="3" id="KW-1185">Reference proteome</keyword>
<evidence type="ECO:0000256" key="1">
    <source>
        <dbReference type="SAM" id="SignalP"/>
    </source>
</evidence>
<proteinExistence type="predicted"/>
<feature type="signal peptide" evidence="1">
    <location>
        <begin position="1"/>
        <end position="21"/>
    </location>
</feature>
<dbReference type="Proteomes" id="UP001515660">
    <property type="component" value="Unassembled WGS sequence"/>
</dbReference>
<gene>
    <name evidence="2" type="ORF">G8O29_08045</name>
</gene>
<evidence type="ECO:0000313" key="2">
    <source>
        <dbReference type="EMBL" id="NHB76693.1"/>
    </source>
</evidence>
<evidence type="ECO:0000313" key="3">
    <source>
        <dbReference type="Proteomes" id="UP001515660"/>
    </source>
</evidence>
<dbReference type="RefSeq" id="WP_166402739.1">
    <property type="nucleotide sequence ID" value="NZ_JAANHS010000005.1"/>
</dbReference>
<organism evidence="2 3">
    <name type="scientific">Rhodobacter calidifons</name>
    <dbReference type="NCBI Taxonomy" id="2715277"/>
    <lineage>
        <taxon>Bacteria</taxon>
        <taxon>Pseudomonadati</taxon>
        <taxon>Pseudomonadota</taxon>
        <taxon>Alphaproteobacteria</taxon>
        <taxon>Rhodobacterales</taxon>
        <taxon>Rhodobacter group</taxon>
        <taxon>Rhodobacter</taxon>
    </lineage>
</organism>
<sequence length="307" mass="32137">MIRRAVLALFLAMAPGGPALAETSLCRHVWDRVSATLGALGRVTAEAVAQEGDWCLVSRPVLDIDGRYAPDWHLDRLRFRGSAPVWLVDGSVPPESLEVAVEGLRLVVQTGDAQFDWLYAAQARANTIAAEASLAWEPAARLLRLEGLRVDFPGANALDLRAVVAGVDLSSAGAMQMSATGFSLTEADLRIETHGLFEAYLLMPLGVNLLPSEGDMQAAAETLRGDLLDLVAALPEPSVSPASKAALVGELPNPAGVLTLSLRAESGIGPARLAGYALTGMPATLAEAAPLLRGVVVDVGWSHGDAP</sequence>
<feature type="chain" id="PRO_5046678267" description="General secretion pathway protein N" evidence="1">
    <location>
        <begin position="22"/>
        <end position="307"/>
    </location>
</feature>
<comment type="caution">
    <text evidence="2">The sequence shown here is derived from an EMBL/GenBank/DDBJ whole genome shotgun (WGS) entry which is preliminary data.</text>
</comment>